<proteinExistence type="predicted"/>
<dbReference type="Proteomes" id="UP000828048">
    <property type="component" value="Chromosome 1"/>
</dbReference>
<organism evidence="1 2">
    <name type="scientific">Vaccinium darrowii</name>
    <dbReference type="NCBI Taxonomy" id="229202"/>
    <lineage>
        <taxon>Eukaryota</taxon>
        <taxon>Viridiplantae</taxon>
        <taxon>Streptophyta</taxon>
        <taxon>Embryophyta</taxon>
        <taxon>Tracheophyta</taxon>
        <taxon>Spermatophyta</taxon>
        <taxon>Magnoliopsida</taxon>
        <taxon>eudicotyledons</taxon>
        <taxon>Gunneridae</taxon>
        <taxon>Pentapetalae</taxon>
        <taxon>asterids</taxon>
        <taxon>Ericales</taxon>
        <taxon>Ericaceae</taxon>
        <taxon>Vaccinioideae</taxon>
        <taxon>Vaccinieae</taxon>
        <taxon>Vaccinium</taxon>
    </lineage>
</organism>
<name>A0ACB7XWC4_9ERIC</name>
<evidence type="ECO:0000313" key="2">
    <source>
        <dbReference type="Proteomes" id="UP000828048"/>
    </source>
</evidence>
<evidence type="ECO:0000313" key="1">
    <source>
        <dbReference type="EMBL" id="KAH7844840.1"/>
    </source>
</evidence>
<reference evidence="1 2" key="1">
    <citation type="journal article" date="2021" name="Hortic Res">
        <title>High-quality reference genome and annotation aids understanding of berry development for evergreen blueberry (Vaccinium darrowii).</title>
        <authorList>
            <person name="Yu J."/>
            <person name="Hulse-Kemp A.M."/>
            <person name="Babiker E."/>
            <person name="Staton M."/>
        </authorList>
    </citation>
    <scope>NUCLEOTIDE SEQUENCE [LARGE SCALE GENOMIC DNA]</scope>
    <source>
        <strain evidence="2">cv. NJ 8807/NJ 8810</strain>
        <tissue evidence="1">Young leaf</tissue>
    </source>
</reference>
<gene>
    <name evidence="1" type="ORF">Vadar_032256</name>
</gene>
<keyword evidence="2" id="KW-1185">Reference proteome</keyword>
<dbReference type="EMBL" id="CM037151">
    <property type="protein sequence ID" value="KAH7844840.1"/>
    <property type="molecule type" value="Genomic_DNA"/>
</dbReference>
<sequence length="300" mass="33609">MANPPEPPSVDPTAAGAIPLPPDLDSDSVEELIVLLREPQYRNVALFLLAKKREEQLGDLALLLWNSTSTIYILLMEIIASFKLITSSMLTIQNSTRVCHSLVLLQCVASHPETRMPFIHAKIPLYLYPLLNTTTIETPFELLRVGSLAVIGGLLKVDDPKVVHFLLETGIFPMVLRCMELGCVQSKSVAALIVSKILLQEEGLKYCCDFAERVYTVVWVLGGVINCINLAEEPSLKLLNLVMNCYLRLSEMPRACDALRDRFPARLRDPTFIRVINEGDPITAMYLQHLLYNLKNLSTF</sequence>
<protein>
    <submittedName>
        <fullName evidence="1">Uncharacterized protein</fullName>
    </submittedName>
</protein>
<accession>A0ACB7XWC4</accession>
<comment type="caution">
    <text evidence="1">The sequence shown here is derived from an EMBL/GenBank/DDBJ whole genome shotgun (WGS) entry which is preliminary data.</text>
</comment>